<organism evidence="2 3">
    <name type="scientific">Stephania yunnanensis</name>
    <dbReference type="NCBI Taxonomy" id="152371"/>
    <lineage>
        <taxon>Eukaryota</taxon>
        <taxon>Viridiplantae</taxon>
        <taxon>Streptophyta</taxon>
        <taxon>Embryophyta</taxon>
        <taxon>Tracheophyta</taxon>
        <taxon>Spermatophyta</taxon>
        <taxon>Magnoliopsida</taxon>
        <taxon>Ranunculales</taxon>
        <taxon>Menispermaceae</taxon>
        <taxon>Menispermoideae</taxon>
        <taxon>Cissampelideae</taxon>
        <taxon>Stephania</taxon>
    </lineage>
</organism>
<reference evidence="2 3" key="1">
    <citation type="submission" date="2024-01" db="EMBL/GenBank/DDBJ databases">
        <title>Genome assemblies of Stephania.</title>
        <authorList>
            <person name="Yang L."/>
        </authorList>
    </citation>
    <scope>NUCLEOTIDE SEQUENCE [LARGE SCALE GENOMIC DNA]</scope>
    <source>
        <strain evidence="2">YNDBR</strain>
        <tissue evidence="2">Leaf</tissue>
    </source>
</reference>
<evidence type="ECO:0000256" key="1">
    <source>
        <dbReference type="SAM" id="MobiDB-lite"/>
    </source>
</evidence>
<name>A0AAP0JYV1_9MAGN</name>
<dbReference type="EMBL" id="JBBNAF010000005">
    <property type="protein sequence ID" value="KAK9142339.1"/>
    <property type="molecule type" value="Genomic_DNA"/>
</dbReference>
<dbReference type="Proteomes" id="UP001420932">
    <property type="component" value="Unassembled WGS sequence"/>
</dbReference>
<proteinExistence type="predicted"/>
<feature type="region of interest" description="Disordered" evidence="1">
    <location>
        <begin position="1"/>
        <end position="42"/>
    </location>
</feature>
<sequence length="60" mass="6664">MIMGKRDGGGGGGDEVMEATATRKRSSMDEGEGEHPSMGKRNYNNFPKICIWESDVRHHL</sequence>
<accession>A0AAP0JYV1</accession>
<keyword evidence="3" id="KW-1185">Reference proteome</keyword>
<gene>
    <name evidence="2" type="ORF">Syun_011739</name>
</gene>
<protein>
    <submittedName>
        <fullName evidence="2">Uncharacterized protein</fullName>
    </submittedName>
</protein>
<comment type="caution">
    <text evidence="2">The sequence shown here is derived from an EMBL/GenBank/DDBJ whole genome shotgun (WGS) entry which is preliminary data.</text>
</comment>
<evidence type="ECO:0000313" key="2">
    <source>
        <dbReference type="EMBL" id="KAK9142339.1"/>
    </source>
</evidence>
<dbReference type="AlphaFoldDB" id="A0AAP0JYV1"/>
<evidence type="ECO:0000313" key="3">
    <source>
        <dbReference type="Proteomes" id="UP001420932"/>
    </source>
</evidence>